<keyword evidence="15" id="KW-1185">Reference proteome</keyword>
<feature type="transmembrane region" description="Helical" evidence="10">
    <location>
        <begin position="271"/>
        <end position="304"/>
    </location>
</feature>
<dbReference type="InterPro" id="IPR057290">
    <property type="entry name" value="CHX17_C"/>
</dbReference>
<feature type="transmembrane region" description="Helical" evidence="10">
    <location>
        <begin position="131"/>
        <end position="153"/>
    </location>
</feature>
<keyword evidence="4 10" id="KW-0812">Transmembrane</keyword>
<name>A0A328D906_9ASTE</name>
<evidence type="ECO:0000259" key="13">
    <source>
        <dbReference type="Pfam" id="PF23259"/>
    </source>
</evidence>
<feature type="transmembrane region" description="Helical" evidence="10">
    <location>
        <begin position="102"/>
        <end position="119"/>
    </location>
</feature>
<comment type="similarity">
    <text evidence="9">Belongs to the monovalent cation:proton antiporter 2 (CPA2) transporter (TC 2.A.37) family. CHX (TC 2.A.37.4) subfamily.</text>
</comment>
<organism evidence="14 15">
    <name type="scientific">Cuscuta australis</name>
    <dbReference type="NCBI Taxonomy" id="267555"/>
    <lineage>
        <taxon>Eukaryota</taxon>
        <taxon>Viridiplantae</taxon>
        <taxon>Streptophyta</taxon>
        <taxon>Embryophyta</taxon>
        <taxon>Tracheophyta</taxon>
        <taxon>Spermatophyta</taxon>
        <taxon>Magnoliopsida</taxon>
        <taxon>eudicotyledons</taxon>
        <taxon>Gunneridae</taxon>
        <taxon>Pentapetalae</taxon>
        <taxon>asterids</taxon>
        <taxon>lamiids</taxon>
        <taxon>Solanales</taxon>
        <taxon>Convolvulaceae</taxon>
        <taxon>Cuscuteae</taxon>
        <taxon>Cuscuta</taxon>
        <taxon>Cuscuta subgen. Grammica</taxon>
        <taxon>Cuscuta sect. Cleistogrammica</taxon>
    </lineage>
</organism>
<keyword evidence="2" id="KW-0813">Transport</keyword>
<evidence type="ECO:0000256" key="10">
    <source>
        <dbReference type="SAM" id="Phobius"/>
    </source>
</evidence>
<dbReference type="PANTHER" id="PTHR32468">
    <property type="entry name" value="CATION/H + ANTIPORTER"/>
    <property type="match status" value="1"/>
</dbReference>
<dbReference type="Pfam" id="PF23259">
    <property type="entry name" value="CHX17_C"/>
    <property type="match status" value="1"/>
</dbReference>
<comment type="subcellular location">
    <subcellularLocation>
        <location evidence="1">Membrane</location>
        <topology evidence="1">Multi-pass membrane protein</topology>
    </subcellularLocation>
</comment>
<dbReference type="EMBL" id="NQVE01000175">
    <property type="protein sequence ID" value="RAL42317.1"/>
    <property type="molecule type" value="Genomic_DNA"/>
</dbReference>
<feature type="transmembrane region" description="Helical" evidence="10">
    <location>
        <begin position="412"/>
        <end position="431"/>
    </location>
</feature>
<dbReference type="Pfam" id="PF00999">
    <property type="entry name" value="Na_H_Exchanger"/>
    <property type="match status" value="1"/>
</dbReference>
<dbReference type="GO" id="GO:0016020">
    <property type="term" value="C:membrane"/>
    <property type="evidence" value="ECO:0007669"/>
    <property type="project" value="UniProtKB-SubCell"/>
</dbReference>
<feature type="transmembrane region" description="Helical" evidence="10">
    <location>
        <begin position="324"/>
        <end position="343"/>
    </location>
</feature>
<protein>
    <submittedName>
        <fullName evidence="14">Uncharacterized protein</fullName>
    </submittedName>
</protein>
<evidence type="ECO:0000256" key="7">
    <source>
        <dbReference type="ARBA" id="ARBA00023065"/>
    </source>
</evidence>
<keyword evidence="5" id="KW-0630">Potassium</keyword>
<evidence type="ECO:0000256" key="3">
    <source>
        <dbReference type="ARBA" id="ARBA00022538"/>
    </source>
</evidence>
<keyword evidence="3" id="KW-0633">Potassium transport</keyword>
<comment type="caution">
    <text evidence="14">The sequence shown here is derived from an EMBL/GenBank/DDBJ whole genome shotgun (WGS) entry which is preliminary data.</text>
</comment>
<feature type="transmembrane region" description="Helical" evidence="10">
    <location>
        <begin position="355"/>
        <end position="375"/>
    </location>
</feature>
<accession>A0A328D906</accession>
<dbReference type="InterPro" id="IPR038770">
    <property type="entry name" value="Na+/solute_symporter_sf"/>
</dbReference>
<evidence type="ECO:0000256" key="6">
    <source>
        <dbReference type="ARBA" id="ARBA00022989"/>
    </source>
</evidence>
<keyword evidence="7" id="KW-0406">Ion transport</keyword>
<evidence type="ECO:0000259" key="11">
    <source>
        <dbReference type="Pfam" id="PF00999"/>
    </source>
</evidence>
<feature type="domain" description="Cation/H(+) antiporter C-terminal" evidence="13">
    <location>
        <begin position="642"/>
        <end position="799"/>
    </location>
</feature>
<keyword evidence="6 10" id="KW-1133">Transmembrane helix</keyword>
<evidence type="ECO:0000313" key="14">
    <source>
        <dbReference type="EMBL" id="RAL42317.1"/>
    </source>
</evidence>
<dbReference type="GO" id="GO:0006813">
    <property type="term" value="P:potassium ion transport"/>
    <property type="evidence" value="ECO:0007669"/>
    <property type="project" value="UniProtKB-KW"/>
</dbReference>
<dbReference type="Gene3D" id="1.20.1530.20">
    <property type="match status" value="1"/>
</dbReference>
<feature type="transmembrane region" description="Helical" evidence="10">
    <location>
        <begin position="65"/>
        <end position="82"/>
    </location>
</feature>
<dbReference type="InterPro" id="IPR057291">
    <property type="entry name" value="CHX17_2nd"/>
</dbReference>
<evidence type="ECO:0000256" key="1">
    <source>
        <dbReference type="ARBA" id="ARBA00004141"/>
    </source>
</evidence>
<evidence type="ECO:0000256" key="2">
    <source>
        <dbReference type="ARBA" id="ARBA00022448"/>
    </source>
</evidence>
<dbReference type="PANTHER" id="PTHR32468:SF164">
    <property type="entry name" value="OS05G0485000 PROTEIN"/>
    <property type="match status" value="1"/>
</dbReference>
<evidence type="ECO:0000313" key="15">
    <source>
        <dbReference type="Proteomes" id="UP000249390"/>
    </source>
</evidence>
<dbReference type="Pfam" id="PF23256">
    <property type="entry name" value="CHX17_2nd"/>
    <property type="match status" value="1"/>
</dbReference>
<sequence length="819" mass="90420">MKIDAAAVPHVPAQCNALDDISSRGLFFEDNILSHPLPSLLLQLSLISVITRVMQILLKPFGQPLIVSQILGGVILGPSILGRNGAFLTEVFPIKGGGVLDTLSVFGFMLFIFLIGVKMNPVMVLKSSRKALAVGILGYFVPFGLSSFTVFLLERFLSLDKEISRVLPQVVIMQSMTAFPVIACFLDELKILNSEIGRLVSSSSFICDICHWSVMGLKYAAKFAEGESLLVTLSSLFSAALFVLFLVFVVRPAALWAARHTPEENPVKENYTFVLLVAIMTCGFTGEAIGLSGILACFLLGLVIPDGPPLGAAIVERLDCFVSVMLMPLFFTICGVEMDVFSINKFKHVGVLQSVVLVAFVGKVVGAMLPLLFYRMPFRDAISLALIMNSKGIVELAFLSEYKQAQVITEECYAILIISVVVITGVISPLVRRLYDPSKRCIAYRRRTILHSSHNEELRILACIHNQENVRGIFTLLQVSNPTKESRINLVILHLVKLIAQSSSFIIAHTHQDEEDDNPSLNSKPPTQSEHIFNAFRRFEQRNQDVMSVHCYKGVSPFATMHNDVCTLALEKRITLIIIPFHKQWTFRGRVESCYAHRVLNSHVLKSTPCSVGILVDRGNTKNNKRLGFRVEGTLTPSLYRVSMLFFGGADDREALAYARRISGDPNVMLTLIRFITTGSSASCEIVGGTERSQMLDTEILNDVRFKSHSHGGGVSRVLYREVGVNDARDVVGVMGTMGTSCDLIMVGRRHGDSRIMCQLKKWTAMNEHDGGELGVVGEVVIASSEFNGEASVLVVQQQKRLWGLHDPEESTHLRRIGS</sequence>
<dbReference type="GO" id="GO:0012505">
    <property type="term" value="C:endomembrane system"/>
    <property type="evidence" value="ECO:0007669"/>
    <property type="project" value="TreeGrafter"/>
</dbReference>
<dbReference type="AlphaFoldDB" id="A0A328D906"/>
<proteinExistence type="inferred from homology"/>
<keyword evidence="8 10" id="KW-0472">Membrane</keyword>
<dbReference type="Proteomes" id="UP000249390">
    <property type="component" value="Unassembled WGS sequence"/>
</dbReference>
<evidence type="ECO:0000256" key="8">
    <source>
        <dbReference type="ARBA" id="ARBA00023136"/>
    </source>
</evidence>
<dbReference type="GO" id="GO:1902600">
    <property type="term" value="P:proton transmembrane transport"/>
    <property type="evidence" value="ECO:0007669"/>
    <property type="project" value="InterPro"/>
</dbReference>
<feature type="domain" description="Cation/H+ exchanger transmembrane" evidence="11">
    <location>
        <begin position="50"/>
        <end position="432"/>
    </location>
</feature>
<evidence type="ECO:0000256" key="5">
    <source>
        <dbReference type="ARBA" id="ARBA00022958"/>
    </source>
</evidence>
<feature type="domain" description="Cation/H(+) antiporter central" evidence="12">
    <location>
        <begin position="487"/>
        <end position="620"/>
    </location>
</feature>
<evidence type="ECO:0000256" key="4">
    <source>
        <dbReference type="ARBA" id="ARBA00022692"/>
    </source>
</evidence>
<dbReference type="InterPro" id="IPR006153">
    <property type="entry name" value="Cation/H_exchanger_TM"/>
</dbReference>
<gene>
    <name evidence="14" type="ORF">DM860_012100</name>
</gene>
<feature type="transmembrane region" description="Helical" evidence="10">
    <location>
        <begin position="229"/>
        <end position="250"/>
    </location>
</feature>
<dbReference type="GO" id="GO:0015297">
    <property type="term" value="F:antiporter activity"/>
    <property type="evidence" value="ECO:0007669"/>
    <property type="project" value="InterPro"/>
</dbReference>
<evidence type="ECO:0000256" key="9">
    <source>
        <dbReference type="ARBA" id="ARBA00038341"/>
    </source>
</evidence>
<evidence type="ECO:0000259" key="12">
    <source>
        <dbReference type="Pfam" id="PF23256"/>
    </source>
</evidence>
<reference evidence="14 15" key="1">
    <citation type="submission" date="2018-06" db="EMBL/GenBank/DDBJ databases">
        <title>The Genome of Cuscuta australis (Dodder) Provides Insight into the Evolution of Plant Parasitism.</title>
        <authorList>
            <person name="Liu H."/>
        </authorList>
    </citation>
    <scope>NUCLEOTIDE SEQUENCE [LARGE SCALE GENOMIC DNA]</scope>
    <source>
        <strain evidence="15">cv. Yunnan</strain>
        <tissue evidence="14">Vines</tissue>
    </source>
</reference>
<dbReference type="InterPro" id="IPR050794">
    <property type="entry name" value="CPA2_transporter"/>
</dbReference>
<feature type="transmembrane region" description="Helical" evidence="10">
    <location>
        <begin position="381"/>
        <end position="400"/>
    </location>
</feature>
<dbReference type="GO" id="GO:0006885">
    <property type="term" value="P:regulation of pH"/>
    <property type="evidence" value="ECO:0007669"/>
    <property type="project" value="TreeGrafter"/>
</dbReference>